<dbReference type="Proteomes" id="UP000035909">
    <property type="component" value="Unassembled WGS sequence"/>
</dbReference>
<accession>A0A0J1HF03</accession>
<name>A0A0J1HF03_9GAMM</name>
<reference evidence="1 2" key="1">
    <citation type="submission" date="2015-05" db="EMBL/GenBank/DDBJ databases">
        <title>Photobacterium galathea sp. nov.</title>
        <authorList>
            <person name="Machado H."/>
            <person name="Gram L."/>
        </authorList>
    </citation>
    <scope>NUCLEOTIDE SEQUENCE [LARGE SCALE GENOMIC DNA]</scope>
    <source>
        <strain evidence="1 2">DSM 22954</strain>
    </source>
</reference>
<comment type="caution">
    <text evidence="1">The sequence shown here is derived from an EMBL/GenBank/DDBJ whole genome shotgun (WGS) entry which is preliminary data.</text>
</comment>
<dbReference type="RefSeq" id="WP_047884354.1">
    <property type="nucleotide sequence ID" value="NZ_CP071326.1"/>
</dbReference>
<evidence type="ECO:0000313" key="1">
    <source>
        <dbReference type="EMBL" id="KLV10191.1"/>
    </source>
</evidence>
<dbReference type="AlphaFoldDB" id="A0A0J1HF03"/>
<dbReference type="PATRIC" id="fig|320778.3.peg.1364"/>
<organism evidence="1 2">
    <name type="scientific">Photobacterium ganghwense</name>
    <dbReference type="NCBI Taxonomy" id="320778"/>
    <lineage>
        <taxon>Bacteria</taxon>
        <taxon>Pseudomonadati</taxon>
        <taxon>Pseudomonadota</taxon>
        <taxon>Gammaproteobacteria</taxon>
        <taxon>Vibrionales</taxon>
        <taxon>Vibrionaceae</taxon>
        <taxon>Photobacterium</taxon>
    </lineage>
</organism>
<protein>
    <submittedName>
        <fullName evidence="1">Uncharacterized protein</fullName>
    </submittedName>
</protein>
<dbReference type="OrthoDB" id="6446705at2"/>
<proteinExistence type="predicted"/>
<keyword evidence="2" id="KW-1185">Reference proteome</keyword>
<dbReference type="EMBL" id="LDOU01000006">
    <property type="protein sequence ID" value="KLV10191.1"/>
    <property type="molecule type" value="Genomic_DNA"/>
</dbReference>
<dbReference type="STRING" id="320778.ABT57_06335"/>
<sequence>MTKLLNLDEIAPATKEVLLGGVKHKVNPLSFGAFVAMQKLMQKKNATMQEQLDTYIQVVLSVVPTITREKLESMTFEQIIALVNFVSEDAEAENQEGAESQSEGKE</sequence>
<evidence type="ECO:0000313" key="2">
    <source>
        <dbReference type="Proteomes" id="UP000035909"/>
    </source>
</evidence>
<gene>
    <name evidence="1" type="ORF">ABT57_06335</name>
</gene>